<feature type="compositionally biased region" description="Polar residues" evidence="1">
    <location>
        <begin position="113"/>
        <end position="124"/>
    </location>
</feature>
<reference evidence="2 3" key="1">
    <citation type="submission" date="2018-12" db="EMBL/GenBank/DDBJ databases">
        <title>Draft genome sequence of Xylaria grammica IHI A82.</title>
        <authorList>
            <person name="Buettner E."/>
            <person name="Kellner H."/>
        </authorList>
    </citation>
    <scope>NUCLEOTIDE SEQUENCE [LARGE SCALE GENOMIC DNA]</scope>
    <source>
        <strain evidence="2 3">IHI A82</strain>
    </source>
</reference>
<feature type="compositionally biased region" description="Basic and acidic residues" evidence="1">
    <location>
        <begin position="222"/>
        <end position="234"/>
    </location>
</feature>
<feature type="region of interest" description="Disordered" evidence="1">
    <location>
        <begin position="87"/>
        <end position="140"/>
    </location>
</feature>
<name>A0A439DFV0_9PEZI</name>
<feature type="region of interest" description="Disordered" evidence="1">
    <location>
        <begin position="38"/>
        <end position="66"/>
    </location>
</feature>
<comment type="caution">
    <text evidence="2">The sequence shown here is derived from an EMBL/GenBank/DDBJ whole genome shotgun (WGS) entry which is preliminary data.</text>
</comment>
<accession>A0A439DFV0</accession>
<feature type="region of interest" description="Disordered" evidence="1">
    <location>
        <begin position="335"/>
        <end position="388"/>
    </location>
</feature>
<feature type="compositionally biased region" description="Basic residues" evidence="1">
    <location>
        <begin position="377"/>
        <end position="386"/>
    </location>
</feature>
<evidence type="ECO:0000313" key="2">
    <source>
        <dbReference type="EMBL" id="RWA13292.1"/>
    </source>
</evidence>
<feature type="compositionally biased region" description="Basic and acidic residues" evidence="1">
    <location>
        <begin position="55"/>
        <end position="66"/>
    </location>
</feature>
<dbReference type="AlphaFoldDB" id="A0A439DFV0"/>
<sequence>MFPHRNPFSRGLESISTPPNLRQQLKILNSDAKGPSYLALQKGPSAPAMGGWTGRKPDSILIRREDTGGSLGKRTYFEFGHDLDLAKGNERNSQRPTPSSNHTSVVEDGQGSGSDAVTYPQTIASPGPLDPLGRLHESPDPPWSCLPLPKHLRNSTPRASVNHYKNQVIGSTSTAPTTFESVASQISSSDDVIKRFAEIIGDIGGPGMVSRSGPRVTYRAPRGVDESSLHERHESRRKRHLYAARTISEDLSDEKRLHKRRLCAIQDRHPRHNIPNVVQNKMQTKNSAPAPIAEIVELPPPPITKASVHVNNRATIMLEPTPEWQQFYNQTWRQIDRQSKPEPPPTAAMRRRSTDNGPPSDSITPLSLDPTMEALKSKPHRGRRRGPLSIERRCKTAFRRKFKLSCEYHRARKAVCNCHDFSKLEEGYLMSLAAEA</sequence>
<organism evidence="2 3">
    <name type="scientific">Xylaria grammica</name>
    <dbReference type="NCBI Taxonomy" id="363999"/>
    <lineage>
        <taxon>Eukaryota</taxon>
        <taxon>Fungi</taxon>
        <taxon>Dikarya</taxon>
        <taxon>Ascomycota</taxon>
        <taxon>Pezizomycotina</taxon>
        <taxon>Sordariomycetes</taxon>
        <taxon>Xylariomycetidae</taxon>
        <taxon>Xylariales</taxon>
        <taxon>Xylariaceae</taxon>
        <taxon>Xylaria</taxon>
    </lineage>
</organism>
<evidence type="ECO:0000256" key="1">
    <source>
        <dbReference type="SAM" id="MobiDB-lite"/>
    </source>
</evidence>
<proteinExistence type="predicted"/>
<keyword evidence="3" id="KW-1185">Reference proteome</keyword>
<feature type="compositionally biased region" description="Polar residues" evidence="1">
    <location>
        <begin position="355"/>
        <end position="365"/>
    </location>
</feature>
<dbReference type="Proteomes" id="UP000286045">
    <property type="component" value="Unassembled WGS sequence"/>
</dbReference>
<protein>
    <submittedName>
        <fullName evidence="2">Uncharacterized protein</fullName>
    </submittedName>
</protein>
<feature type="compositionally biased region" description="Polar residues" evidence="1">
    <location>
        <begin position="94"/>
        <end position="104"/>
    </location>
</feature>
<dbReference type="EMBL" id="RYZI01000030">
    <property type="protein sequence ID" value="RWA13292.1"/>
    <property type="molecule type" value="Genomic_DNA"/>
</dbReference>
<evidence type="ECO:0000313" key="3">
    <source>
        <dbReference type="Proteomes" id="UP000286045"/>
    </source>
</evidence>
<gene>
    <name evidence="2" type="ORF">EKO27_g1798</name>
</gene>
<feature type="region of interest" description="Disordered" evidence="1">
    <location>
        <begin position="208"/>
        <end position="236"/>
    </location>
</feature>